<protein>
    <recommendedName>
        <fullName evidence="3">Photosynthesis system II assembly factor Ycf48/Hcf136-like domain-containing protein</fullName>
    </recommendedName>
</protein>
<organism evidence="4">
    <name type="scientific">candidate division WOR-3 bacterium</name>
    <dbReference type="NCBI Taxonomy" id="2052148"/>
    <lineage>
        <taxon>Bacteria</taxon>
        <taxon>Bacteria division WOR-3</taxon>
    </lineage>
</organism>
<dbReference type="PANTHER" id="PTHR47199:SF2">
    <property type="entry name" value="PHOTOSYSTEM II STABILITY_ASSEMBLY FACTOR HCF136, CHLOROPLASTIC"/>
    <property type="match status" value="1"/>
</dbReference>
<proteinExistence type="predicted"/>
<dbReference type="Pfam" id="PF14870">
    <property type="entry name" value="PSII_BNR"/>
    <property type="match status" value="1"/>
</dbReference>
<feature type="domain" description="Photosynthesis system II assembly factor Ycf48/Hcf136-like" evidence="3">
    <location>
        <begin position="270"/>
        <end position="334"/>
    </location>
</feature>
<dbReference type="InterPro" id="IPR028203">
    <property type="entry name" value="PSII_CF48-like_dom"/>
</dbReference>
<evidence type="ECO:0000256" key="1">
    <source>
        <dbReference type="ARBA" id="ARBA00022531"/>
    </source>
</evidence>
<dbReference type="Gene3D" id="2.130.10.10">
    <property type="entry name" value="YVTN repeat-like/Quinoprotein amine dehydrogenase"/>
    <property type="match status" value="1"/>
</dbReference>
<dbReference type="AlphaFoldDB" id="A0A7V3ZV93"/>
<accession>A0A7V3ZV93</accession>
<reference evidence="4" key="1">
    <citation type="journal article" date="2020" name="mSystems">
        <title>Genome- and Community-Level Interaction Insights into Carbon Utilization and Element Cycling Functions of Hydrothermarchaeota in Hydrothermal Sediment.</title>
        <authorList>
            <person name="Zhou Z."/>
            <person name="Liu Y."/>
            <person name="Xu W."/>
            <person name="Pan J."/>
            <person name="Luo Z.H."/>
            <person name="Li M."/>
        </authorList>
    </citation>
    <scope>NUCLEOTIDE SEQUENCE [LARGE SCALE GENOMIC DNA]</scope>
    <source>
        <strain evidence="4">SpSt-697</strain>
    </source>
</reference>
<comment type="caution">
    <text evidence="4">The sequence shown here is derived from an EMBL/GenBank/DDBJ whole genome shotgun (WGS) entry which is preliminary data.</text>
</comment>
<sequence length="367" mass="42108">MVQLLLLITLINYPVYHGCATAKNTPYVWVCEKESAYIYKSLNYGRSFLEPINFTYRYLFDIFALDSLNLWLCGEAGYIWYSSDGGENWFLQNLGGSKFVTRIFFLNENYGWAACGEAIVLLTTNGGEEWQQIILPNPPFPAREVDFYGVHFINENIGYLTAGRFPEGDSFRLGQGYIAKTTDGGYTWQLLLRDSIYDFFDVYFLDENRGYVCGGCDTNFSGIILYTDNGGRNWQYIEVPGNYLRAMTKIGNKIFACGMFGTIVYSEDGINWQRAETPPCSTLFDISFSDSLNGCAVGSQAILYTNNGGRNWYFSSIGIKENKASFFKINFKKDRNLFNPMGQKVNFIKRGIYFYYQNKKIIRFITR</sequence>
<dbReference type="InterPro" id="IPR015943">
    <property type="entry name" value="WD40/YVTN_repeat-like_dom_sf"/>
</dbReference>
<dbReference type="PANTHER" id="PTHR47199">
    <property type="entry name" value="PHOTOSYSTEM II STABILITY/ASSEMBLY FACTOR HCF136, CHLOROPLASTIC"/>
    <property type="match status" value="1"/>
</dbReference>
<dbReference type="GO" id="GO:0015979">
    <property type="term" value="P:photosynthesis"/>
    <property type="evidence" value="ECO:0007669"/>
    <property type="project" value="UniProtKB-KW"/>
</dbReference>
<keyword evidence="2" id="KW-0604">Photosystem II</keyword>
<evidence type="ECO:0000313" key="4">
    <source>
        <dbReference type="EMBL" id="HGK63651.1"/>
    </source>
</evidence>
<gene>
    <name evidence="4" type="ORF">ENU74_03560</name>
</gene>
<name>A0A7V3ZV93_UNCW3</name>
<dbReference type="GO" id="GO:0009523">
    <property type="term" value="C:photosystem II"/>
    <property type="evidence" value="ECO:0007669"/>
    <property type="project" value="UniProtKB-KW"/>
</dbReference>
<evidence type="ECO:0000259" key="3">
    <source>
        <dbReference type="Pfam" id="PF14870"/>
    </source>
</evidence>
<keyword evidence="1" id="KW-0602">Photosynthesis</keyword>
<dbReference type="EMBL" id="DTDR01000091">
    <property type="protein sequence ID" value="HGK63651.1"/>
    <property type="molecule type" value="Genomic_DNA"/>
</dbReference>
<dbReference type="SUPFAM" id="SSF110296">
    <property type="entry name" value="Oligoxyloglucan reducing end-specific cellobiohydrolase"/>
    <property type="match status" value="1"/>
</dbReference>
<evidence type="ECO:0000256" key="2">
    <source>
        <dbReference type="ARBA" id="ARBA00023276"/>
    </source>
</evidence>